<dbReference type="InterPro" id="IPR038257">
    <property type="entry name" value="CRISPR-assoc_Cas3_HD_sf"/>
</dbReference>
<feature type="domain" description="HD Cas3-type" evidence="12">
    <location>
        <begin position="12"/>
        <end position="210"/>
    </location>
</feature>
<keyword evidence="3" id="KW-0540">Nuclease</keyword>
<keyword evidence="4" id="KW-0479">Metal-binding</keyword>
<feature type="domain" description="Helicase C-terminal" evidence="11">
    <location>
        <begin position="494"/>
        <end position="659"/>
    </location>
</feature>
<dbReference type="PROSITE" id="PS51194">
    <property type="entry name" value="HELICASE_CTER"/>
    <property type="match status" value="1"/>
</dbReference>
<dbReference type="GO" id="GO:0051607">
    <property type="term" value="P:defense response to virus"/>
    <property type="evidence" value="ECO:0007669"/>
    <property type="project" value="UniProtKB-KW"/>
</dbReference>
<comment type="similarity">
    <text evidence="1">In the N-terminal section; belongs to the CRISPR-associated nuclease Cas3-HD family.</text>
</comment>
<dbReference type="InterPro" id="IPR006474">
    <property type="entry name" value="Helicase_Cas3_CRISPR-ass_core"/>
</dbReference>
<dbReference type="Pfam" id="PF00270">
    <property type="entry name" value="DEAD"/>
    <property type="match status" value="1"/>
</dbReference>
<dbReference type="CDD" id="cd09641">
    <property type="entry name" value="Cas3''_I"/>
    <property type="match status" value="1"/>
</dbReference>
<dbReference type="Gene3D" id="3.40.50.300">
    <property type="entry name" value="P-loop containing nucleotide triphosphate hydrolases"/>
    <property type="match status" value="2"/>
</dbReference>
<keyword evidence="9" id="KW-0051">Antiviral defense</keyword>
<dbReference type="GO" id="GO:0016787">
    <property type="term" value="F:hydrolase activity"/>
    <property type="evidence" value="ECO:0007669"/>
    <property type="project" value="UniProtKB-KW"/>
</dbReference>
<proteinExistence type="inferred from homology"/>
<evidence type="ECO:0000259" key="12">
    <source>
        <dbReference type="PROSITE" id="PS51643"/>
    </source>
</evidence>
<dbReference type="GO" id="GO:0004518">
    <property type="term" value="F:nuclease activity"/>
    <property type="evidence" value="ECO:0007669"/>
    <property type="project" value="UniProtKB-KW"/>
</dbReference>
<evidence type="ECO:0000256" key="3">
    <source>
        <dbReference type="ARBA" id="ARBA00022722"/>
    </source>
</evidence>
<accession>A0A9D1HYR6</accession>
<dbReference type="PROSITE" id="PS51192">
    <property type="entry name" value="HELICASE_ATP_BIND_1"/>
    <property type="match status" value="1"/>
</dbReference>
<feature type="domain" description="Helicase ATP-binding" evidence="10">
    <location>
        <begin position="278"/>
        <end position="461"/>
    </location>
</feature>
<reference evidence="13" key="2">
    <citation type="journal article" date="2021" name="PeerJ">
        <title>Extensive microbial diversity within the chicken gut microbiome revealed by metagenomics and culture.</title>
        <authorList>
            <person name="Gilroy R."/>
            <person name="Ravi A."/>
            <person name="Getino M."/>
            <person name="Pursley I."/>
            <person name="Horton D.L."/>
            <person name="Alikhan N.F."/>
            <person name="Baker D."/>
            <person name="Gharbi K."/>
            <person name="Hall N."/>
            <person name="Watson M."/>
            <person name="Adriaenssens E.M."/>
            <person name="Foster-Nyarko E."/>
            <person name="Jarju S."/>
            <person name="Secka A."/>
            <person name="Antonio M."/>
            <person name="Oren A."/>
            <person name="Chaudhuri R.R."/>
            <person name="La Ragione R."/>
            <person name="Hildebrand F."/>
            <person name="Pallen M.J."/>
        </authorList>
    </citation>
    <scope>NUCLEOTIDE SEQUENCE</scope>
    <source>
        <strain evidence="13">ChiHcec3-6078</strain>
    </source>
</reference>
<dbReference type="NCBIfam" id="TIGR01587">
    <property type="entry name" value="cas3_core"/>
    <property type="match status" value="1"/>
</dbReference>
<keyword evidence="8" id="KW-0067">ATP-binding</keyword>
<dbReference type="InterPro" id="IPR001650">
    <property type="entry name" value="Helicase_C-like"/>
</dbReference>
<dbReference type="SMART" id="SM00490">
    <property type="entry name" value="HELICc"/>
    <property type="match status" value="1"/>
</dbReference>
<dbReference type="InterPro" id="IPR006674">
    <property type="entry name" value="HD_domain"/>
</dbReference>
<comment type="similarity">
    <text evidence="2">In the central section; belongs to the CRISPR-associated helicase Cas3 family.</text>
</comment>
<evidence type="ECO:0000256" key="8">
    <source>
        <dbReference type="ARBA" id="ARBA00022840"/>
    </source>
</evidence>
<dbReference type="SMART" id="SM00471">
    <property type="entry name" value="HDc"/>
    <property type="match status" value="1"/>
</dbReference>
<comment type="caution">
    <text evidence="13">The sequence shown here is derived from an EMBL/GenBank/DDBJ whole genome shotgun (WGS) entry which is preliminary data.</text>
</comment>
<evidence type="ECO:0000256" key="1">
    <source>
        <dbReference type="ARBA" id="ARBA00006847"/>
    </source>
</evidence>
<dbReference type="GO" id="GO:0005524">
    <property type="term" value="F:ATP binding"/>
    <property type="evidence" value="ECO:0007669"/>
    <property type="project" value="UniProtKB-KW"/>
</dbReference>
<dbReference type="GO" id="GO:0003676">
    <property type="term" value="F:nucleic acid binding"/>
    <property type="evidence" value="ECO:0007669"/>
    <property type="project" value="InterPro"/>
</dbReference>
<evidence type="ECO:0000313" key="13">
    <source>
        <dbReference type="EMBL" id="HIU25046.1"/>
    </source>
</evidence>
<protein>
    <submittedName>
        <fullName evidence="13">CRISPR-associated helicase Cas3</fullName>
    </submittedName>
</protein>
<dbReference type="NCBIfam" id="TIGR01596">
    <property type="entry name" value="cas3_HD"/>
    <property type="match status" value="1"/>
</dbReference>
<sequence length="817" mass="93310">MKKWPAHIDRENKERQQTVAEHLRNVGRLASEYASKAGLAYCGMLAGLLHDIGKMTEGFMKYMERLLEDPGYRGKGGDHSTAGAVYVMELLGDSPKQEERLTAQLVAMAVMWHHGGLKDVYDWKDSSEYLRRLKKISEEEYRESYEKIKEEFHKDFPPEEINEIFSKGCDEVKELVGKLGAGCRQGREGLFMLSAAARFLFSCLVDADRYDTAAFMDERTVRPQRDNAPLWDMLSEELEEKYRLFDGSSRINRMRRELSENCLKNSQRPPGTYSLDCPTGSGKTLSALRYALNHGKKYGKARIFYIAPFISIIEQNSGIIKKFLENEGKGIDPESFVLELHSAVQAEDPDRGGDDGEREEREGDLLAERMDYPIVITTMVRFLNTFFKGGTRNPRAIHNFANSVIIFDEVQSVPLKCVAMFNCVVNFLVEICGATVVLSTATQPVLSISHKEEPAIRPEKGLELSGCTEEMRKEFKRVRFVTSMIKEGSKDTSSIEEVCGAVRKQMKSGKNVLCVFNTKRSAEDFYENLKNVRGDCYEGYTVYYLSTNLCPEHRSDRMAEIKKKLEKGERVVVISTQLIEAGVDMSFHVVFRALAGLDSIIQAAGRCNRNGEEPEGTVYIFIPDFEDLKNLQYIRDGKTASMYILRDFEDYDLDSKAAIESYFRRLFEMKKEELLYPFEGAECGIKYMYDILCGNKGGALGKQEVEKSWLPMLCPYFGTAGKYFEAIETAGISALVPYKKGRDIIEMLASENIHEKKAELLKRAQRYCVNIMVYNERQIEEFAYYREDAGIYILREGYYDEDVKGFSRDQKLDILTF</sequence>
<dbReference type="EMBL" id="DVMP01000019">
    <property type="protein sequence ID" value="HIU25046.1"/>
    <property type="molecule type" value="Genomic_DNA"/>
</dbReference>
<organism evidence="13 14">
    <name type="scientific">Candidatus Allocopromorpha excrementigallinarum</name>
    <dbReference type="NCBI Taxonomy" id="2840742"/>
    <lineage>
        <taxon>Bacteria</taxon>
        <taxon>Bacillati</taxon>
        <taxon>Bacillota</taxon>
        <taxon>Clostridia</taxon>
        <taxon>Eubacteriales</taxon>
        <taxon>Eubacteriaceae</taxon>
        <taxon>Eubacteriaceae incertae sedis</taxon>
        <taxon>Candidatus Allocopromorpha</taxon>
    </lineage>
</organism>
<evidence type="ECO:0000256" key="6">
    <source>
        <dbReference type="ARBA" id="ARBA00022801"/>
    </source>
</evidence>
<evidence type="ECO:0000256" key="9">
    <source>
        <dbReference type="ARBA" id="ARBA00023118"/>
    </source>
</evidence>
<dbReference type="SUPFAM" id="SSF52540">
    <property type="entry name" value="P-loop containing nucleoside triphosphate hydrolases"/>
    <property type="match status" value="1"/>
</dbReference>
<dbReference type="Pfam" id="PF01966">
    <property type="entry name" value="HD"/>
    <property type="match status" value="1"/>
</dbReference>
<dbReference type="SMART" id="SM00487">
    <property type="entry name" value="DEXDc"/>
    <property type="match status" value="1"/>
</dbReference>
<dbReference type="Gene3D" id="1.10.3210.30">
    <property type="match status" value="1"/>
</dbReference>
<evidence type="ECO:0000256" key="7">
    <source>
        <dbReference type="ARBA" id="ARBA00022806"/>
    </source>
</evidence>
<evidence type="ECO:0000256" key="4">
    <source>
        <dbReference type="ARBA" id="ARBA00022723"/>
    </source>
</evidence>
<dbReference type="InterPro" id="IPR054712">
    <property type="entry name" value="Cas3-like_dom"/>
</dbReference>
<name>A0A9D1HYR6_9FIRM</name>
<evidence type="ECO:0000259" key="10">
    <source>
        <dbReference type="PROSITE" id="PS51192"/>
    </source>
</evidence>
<dbReference type="PROSITE" id="PS51643">
    <property type="entry name" value="HD_CAS3"/>
    <property type="match status" value="1"/>
</dbReference>
<evidence type="ECO:0000259" key="11">
    <source>
        <dbReference type="PROSITE" id="PS51194"/>
    </source>
</evidence>
<keyword evidence="7" id="KW-0347">Helicase</keyword>
<dbReference type="InterPro" id="IPR027417">
    <property type="entry name" value="P-loop_NTPase"/>
</dbReference>
<evidence type="ECO:0000256" key="2">
    <source>
        <dbReference type="ARBA" id="ARBA00009046"/>
    </source>
</evidence>
<gene>
    <name evidence="13" type="primary">cas3</name>
    <name evidence="13" type="ORF">IAC50_00920</name>
</gene>
<reference evidence="13" key="1">
    <citation type="submission" date="2020-10" db="EMBL/GenBank/DDBJ databases">
        <authorList>
            <person name="Gilroy R."/>
        </authorList>
    </citation>
    <scope>NUCLEOTIDE SEQUENCE</scope>
    <source>
        <strain evidence="13">ChiHcec3-6078</strain>
    </source>
</reference>
<dbReference type="GO" id="GO:0046872">
    <property type="term" value="F:metal ion binding"/>
    <property type="evidence" value="ECO:0007669"/>
    <property type="project" value="UniProtKB-KW"/>
</dbReference>
<dbReference type="GO" id="GO:0004386">
    <property type="term" value="F:helicase activity"/>
    <property type="evidence" value="ECO:0007669"/>
    <property type="project" value="UniProtKB-KW"/>
</dbReference>
<evidence type="ECO:0000256" key="5">
    <source>
        <dbReference type="ARBA" id="ARBA00022741"/>
    </source>
</evidence>
<dbReference type="InterPro" id="IPR014001">
    <property type="entry name" value="Helicase_ATP-bd"/>
</dbReference>
<dbReference type="Proteomes" id="UP000824090">
    <property type="component" value="Unassembled WGS sequence"/>
</dbReference>
<keyword evidence="5" id="KW-0547">Nucleotide-binding</keyword>
<evidence type="ECO:0000313" key="14">
    <source>
        <dbReference type="Proteomes" id="UP000824090"/>
    </source>
</evidence>
<dbReference type="SUPFAM" id="SSF109604">
    <property type="entry name" value="HD-domain/PDEase-like"/>
    <property type="match status" value="1"/>
</dbReference>
<dbReference type="InterPro" id="IPR006483">
    <property type="entry name" value="CRISPR-assoc_Cas3_HD"/>
</dbReference>
<dbReference type="AlphaFoldDB" id="A0A9D1HYR6"/>
<dbReference type="Pfam" id="PF22590">
    <property type="entry name" value="Cas3-like_C_2"/>
    <property type="match status" value="1"/>
</dbReference>
<dbReference type="InterPro" id="IPR011545">
    <property type="entry name" value="DEAD/DEAH_box_helicase_dom"/>
</dbReference>
<dbReference type="CDD" id="cd17930">
    <property type="entry name" value="DEXHc_cas3"/>
    <property type="match status" value="1"/>
</dbReference>
<dbReference type="InterPro" id="IPR003607">
    <property type="entry name" value="HD/PDEase_dom"/>
</dbReference>
<keyword evidence="6" id="KW-0378">Hydrolase</keyword>